<reference evidence="1 2" key="1">
    <citation type="journal article" date="2020" name="Nat. Food">
        <title>A phased Vanilla planifolia genome enables genetic improvement of flavour and production.</title>
        <authorList>
            <person name="Hasing T."/>
            <person name="Tang H."/>
            <person name="Brym M."/>
            <person name="Khazi F."/>
            <person name="Huang T."/>
            <person name="Chambers A.H."/>
        </authorList>
    </citation>
    <scope>NUCLEOTIDE SEQUENCE [LARGE SCALE GENOMIC DNA]</scope>
    <source>
        <tissue evidence="1">Leaf</tissue>
    </source>
</reference>
<dbReference type="InterPro" id="IPR009291">
    <property type="entry name" value="Vps62"/>
</dbReference>
<protein>
    <submittedName>
        <fullName evidence="1">Uncharacterized protein</fullName>
    </submittedName>
</protein>
<name>A0A835VBM5_VANPL</name>
<dbReference type="Proteomes" id="UP000639772">
    <property type="component" value="Chromosome 3"/>
</dbReference>
<sequence>MEHVMLKGDVVETTKIEDEEMDRWKCFWWNRELRMVSSLTSRSLLPPSPIPEWPKGEGFAKGSIVLGELEVINITKFESIWSCYQSKDKKKELHSTSLQGFQMGFPALVTTDNQMTKLFKANWQEDGHDGFGCFWLPCPSEGYKAVGYVVTKDSNKPSIEEVRCVRADLTETCQSHDTILNIESGDLDFAFTIWMTRPLLRGMWCKGVSIHALIKHYGPTVFFHPKEIYFPSSVSWFFQNGAVLHKKGDEDGQPIDLDGSNLPAGGYNDGEYWIDLPDDDRSDQLKLGSIHSSELYVHVKPALGGTFTDIVMWVFAPFNGPATLKVGLLNISLKKIGQHVGDWEHFTLRISNFTAEYKGDAVAEPCWLQYMREWGPSIEYNSRAELDKIISFLPISLRFTVERVFNKLPVELYGESGPSGPKEKDNWVGDERS</sequence>
<evidence type="ECO:0000313" key="1">
    <source>
        <dbReference type="EMBL" id="KAG0490331.1"/>
    </source>
</evidence>
<gene>
    <name evidence="1" type="ORF">HPP92_007194</name>
</gene>
<dbReference type="AlphaFoldDB" id="A0A835VBM5"/>
<proteinExistence type="predicted"/>
<comment type="caution">
    <text evidence="1">The sequence shown here is derived from an EMBL/GenBank/DDBJ whole genome shotgun (WGS) entry which is preliminary data.</text>
</comment>
<organism evidence="1 2">
    <name type="scientific">Vanilla planifolia</name>
    <name type="common">Vanilla</name>
    <dbReference type="NCBI Taxonomy" id="51239"/>
    <lineage>
        <taxon>Eukaryota</taxon>
        <taxon>Viridiplantae</taxon>
        <taxon>Streptophyta</taxon>
        <taxon>Embryophyta</taxon>
        <taxon>Tracheophyta</taxon>
        <taxon>Spermatophyta</taxon>
        <taxon>Magnoliopsida</taxon>
        <taxon>Liliopsida</taxon>
        <taxon>Asparagales</taxon>
        <taxon>Orchidaceae</taxon>
        <taxon>Vanilloideae</taxon>
        <taxon>Vanilleae</taxon>
        <taxon>Vanilla</taxon>
    </lineage>
</organism>
<accession>A0A835VBM5</accession>
<dbReference type="EMBL" id="JADCNM010000003">
    <property type="protein sequence ID" value="KAG0490331.1"/>
    <property type="molecule type" value="Genomic_DNA"/>
</dbReference>
<dbReference type="Pfam" id="PF06101">
    <property type="entry name" value="Vps62"/>
    <property type="match status" value="2"/>
</dbReference>
<dbReference type="PANTHER" id="PTHR48173:SF2">
    <property type="entry name" value="VACUOLAR PROTEIN SORTING-ASSOCIATED PROTEIN 62"/>
    <property type="match status" value="1"/>
</dbReference>
<evidence type="ECO:0000313" key="2">
    <source>
        <dbReference type="Proteomes" id="UP000639772"/>
    </source>
</evidence>
<dbReference type="PANTHER" id="PTHR48173">
    <property type="entry name" value="GNK2-HOMOLOGOUS DOMAIN-CONTAINING PROTEIN"/>
    <property type="match status" value="1"/>
</dbReference>
<dbReference type="OrthoDB" id="188042at2759"/>